<sequence>MEYEWKHIFCGKFLKIGHECANPIPMTQKEPKRKKVAKQVWQPKETTLSGEVVQGDISIIEAKENTKDNVIIQKEVPWNMVKRHSTNVTPTRSTSVEVLPVKNGFISLDHAQFSSFVAKHWGIRLNDD</sequence>
<name>A0ABS8VT60_DATST</name>
<dbReference type="EMBL" id="JACEIK010005826">
    <property type="protein sequence ID" value="MCE0482263.1"/>
    <property type="molecule type" value="Genomic_DNA"/>
</dbReference>
<keyword evidence="2" id="KW-1185">Reference proteome</keyword>
<reference evidence="1 2" key="1">
    <citation type="journal article" date="2021" name="BMC Genomics">
        <title>Datura genome reveals duplications of psychoactive alkaloid biosynthetic genes and high mutation rate following tissue culture.</title>
        <authorList>
            <person name="Rajewski A."/>
            <person name="Carter-House D."/>
            <person name="Stajich J."/>
            <person name="Litt A."/>
        </authorList>
    </citation>
    <scope>NUCLEOTIDE SEQUENCE [LARGE SCALE GENOMIC DNA]</scope>
    <source>
        <strain evidence="1">AR-01</strain>
    </source>
</reference>
<protein>
    <submittedName>
        <fullName evidence="1">Uncharacterized protein</fullName>
    </submittedName>
</protein>
<proteinExistence type="predicted"/>
<evidence type="ECO:0000313" key="1">
    <source>
        <dbReference type="EMBL" id="MCE0482263.1"/>
    </source>
</evidence>
<accession>A0ABS8VT60</accession>
<comment type="caution">
    <text evidence="1">The sequence shown here is derived from an EMBL/GenBank/DDBJ whole genome shotgun (WGS) entry which is preliminary data.</text>
</comment>
<evidence type="ECO:0000313" key="2">
    <source>
        <dbReference type="Proteomes" id="UP000823775"/>
    </source>
</evidence>
<organism evidence="1 2">
    <name type="scientific">Datura stramonium</name>
    <name type="common">Jimsonweed</name>
    <name type="synonym">Common thornapple</name>
    <dbReference type="NCBI Taxonomy" id="4076"/>
    <lineage>
        <taxon>Eukaryota</taxon>
        <taxon>Viridiplantae</taxon>
        <taxon>Streptophyta</taxon>
        <taxon>Embryophyta</taxon>
        <taxon>Tracheophyta</taxon>
        <taxon>Spermatophyta</taxon>
        <taxon>Magnoliopsida</taxon>
        <taxon>eudicotyledons</taxon>
        <taxon>Gunneridae</taxon>
        <taxon>Pentapetalae</taxon>
        <taxon>asterids</taxon>
        <taxon>lamiids</taxon>
        <taxon>Solanales</taxon>
        <taxon>Solanaceae</taxon>
        <taxon>Solanoideae</taxon>
        <taxon>Datureae</taxon>
        <taxon>Datura</taxon>
    </lineage>
</organism>
<gene>
    <name evidence="1" type="ORF">HAX54_040846</name>
</gene>
<dbReference type="Proteomes" id="UP000823775">
    <property type="component" value="Unassembled WGS sequence"/>
</dbReference>